<proteinExistence type="predicted"/>
<feature type="chain" id="PRO_5025680810" evidence="1">
    <location>
        <begin position="22"/>
        <end position="98"/>
    </location>
</feature>
<dbReference type="RefSeq" id="WP_152841406.1">
    <property type="nucleotide sequence ID" value="NZ_WHUG01000019.1"/>
</dbReference>
<reference evidence="2 3" key="1">
    <citation type="submission" date="2019-10" db="EMBL/GenBank/DDBJ databases">
        <title>Two novel species isolated from a subtropical stream in China.</title>
        <authorList>
            <person name="Lu H."/>
        </authorList>
    </citation>
    <scope>NUCLEOTIDE SEQUENCE [LARGE SCALE GENOMIC DNA]</scope>
    <source>
        <strain evidence="2 3">FT29W</strain>
    </source>
</reference>
<evidence type="ECO:0000313" key="3">
    <source>
        <dbReference type="Proteomes" id="UP000440498"/>
    </source>
</evidence>
<accession>A0A6A7NB33</accession>
<keyword evidence="1" id="KW-0732">Signal</keyword>
<keyword evidence="3" id="KW-1185">Reference proteome</keyword>
<organism evidence="2 3">
    <name type="scientific">Rugamonas aquatica</name>
    <dbReference type="NCBI Taxonomy" id="2743357"/>
    <lineage>
        <taxon>Bacteria</taxon>
        <taxon>Pseudomonadati</taxon>
        <taxon>Pseudomonadota</taxon>
        <taxon>Betaproteobacteria</taxon>
        <taxon>Burkholderiales</taxon>
        <taxon>Oxalobacteraceae</taxon>
        <taxon>Telluria group</taxon>
        <taxon>Rugamonas</taxon>
    </lineage>
</organism>
<dbReference type="Proteomes" id="UP000440498">
    <property type="component" value="Unassembled WGS sequence"/>
</dbReference>
<gene>
    <name evidence="2" type="ORF">GEV02_29565</name>
</gene>
<evidence type="ECO:0000313" key="2">
    <source>
        <dbReference type="EMBL" id="MQA42293.1"/>
    </source>
</evidence>
<evidence type="ECO:0000256" key="1">
    <source>
        <dbReference type="SAM" id="SignalP"/>
    </source>
</evidence>
<protein>
    <submittedName>
        <fullName evidence="2">DUF4148 domain-containing protein</fullName>
    </submittedName>
</protein>
<name>A0A6A7NB33_9BURK</name>
<sequence length="98" mass="10060">MNAKSIIASLSLLLAAGATYAQSPVEQNEATADIAYTNPAPSTVTRAQVKSETLAAIKAGALERNEATADIAYLAPRAKTPYVDAQLAAKAVKGNSAQ</sequence>
<dbReference type="AlphaFoldDB" id="A0A6A7NB33"/>
<dbReference type="Pfam" id="PF13663">
    <property type="entry name" value="DUF4148"/>
    <property type="match status" value="1"/>
</dbReference>
<feature type="signal peptide" evidence="1">
    <location>
        <begin position="1"/>
        <end position="21"/>
    </location>
</feature>
<dbReference type="InterPro" id="IPR025421">
    <property type="entry name" value="DUF4148"/>
</dbReference>
<dbReference type="EMBL" id="WHUG01000019">
    <property type="protein sequence ID" value="MQA42293.1"/>
    <property type="molecule type" value="Genomic_DNA"/>
</dbReference>
<comment type="caution">
    <text evidence="2">The sequence shown here is derived from an EMBL/GenBank/DDBJ whole genome shotgun (WGS) entry which is preliminary data.</text>
</comment>